<dbReference type="GO" id="GO:0051260">
    <property type="term" value="P:protein homooligomerization"/>
    <property type="evidence" value="ECO:0007669"/>
    <property type="project" value="InterPro"/>
</dbReference>
<keyword evidence="3" id="KW-1185">Reference proteome</keyword>
<accession>A0AA36DS94</accession>
<dbReference type="AlphaFoldDB" id="A0AA36DS94"/>
<name>A0AA36DS94_CYLNA</name>
<dbReference type="InterPro" id="IPR003131">
    <property type="entry name" value="T1-type_BTB"/>
</dbReference>
<organism evidence="2 3">
    <name type="scientific">Cylicocyclus nassatus</name>
    <name type="common">Nematode worm</name>
    <dbReference type="NCBI Taxonomy" id="53992"/>
    <lineage>
        <taxon>Eukaryota</taxon>
        <taxon>Metazoa</taxon>
        <taxon>Ecdysozoa</taxon>
        <taxon>Nematoda</taxon>
        <taxon>Chromadorea</taxon>
        <taxon>Rhabditida</taxon>
        <taxon>Rhabditina</taxon>
        <taxon>Rhabditomorpha</taxon>
        <taxon>Strongyloidea</taxon>
        <taxon>Strongylidae</taxon>
        <taxon>Cylicocyclus</taxon>
    </lineage>
</organism>
<dbReference type="PANTHER" id="PTHR11145">
    <property type="entry name" value="BTB/POZ DOMAIN-CONTAINING ADAPTER FOR CUL3-MEDIATED RHOA DEGRADATION PROTEIN FAMILY MEMBER"/>
    <property type="match status" value="1"/>
</dbReference>
<dbReference type="InterPro" id="IPR045068">
    <property type="entry name" value="BACURD1-3"/>
</dbReference>
<protein>
    <recommendedName>
        <fullName evidence="1">Potassium channel tetramerisation-type BTB domain-containing protein</fullName>
    </recommendedName>
</protein>
<sequence>MADKNISPKRTRVKINVGGTVFETYLSTLTKVNDSVLSAMIAEEMQNGDELFIDRNPLLFAKVRKFISQS</sequence>
<dbReference type="EMBL" id="CATQJL010000001">
    <property type="protein sequence ID" value="CAJ0591152.1"/>
    <property type="molecule type" value="Genomic_DNA"/>
</dbReference>
<dbReference type="Proteomes" id="UP001176961">
    <property type="component" value="Unassembled WGS sequence"/>
</dbReference>
<evidence type="ECO:0000313" key="3">
    <source>
        <dbReference type="Proteomes" id="UP001176961"/>
    </source>
</evidence>
<comment type="caution">
    <text evidence="2">The sequence shown here is derived from an EMBL/GenBank/DDBJ whole genome shotgun (WGS) entry which is preliminary data.</text>
</comment>
<dbReference type="Gene3D" id="3.30.710.10">
    <property type="entry name" value="Potassium Channel Kv1.1, Chain A"/>
    <property type="match status" value="1"/>
</dbReference>
<dbReference type="PANTHER" id="PTHR11145:SF12">
    <property type="entry name" value="BTB DOMAIN-CONTAINING PROTEIN"/>
    <property type="match status" value="1"/>
</dbReference>
<dbReference type="SUPFAM" id="SSF54695">
    <property type="entry name" value="POZ domain"/>
    <property type="match status" value="1"/>
</dbReference>
<reference evidence="2" key="1">
    <citation type="submission" date="2023-07" db="EMBL/GenBank/DDBJ databases">
        <authorList>
            <consortium name="CYATHOMIX"/>
        </authorList>
    </citation>
    <scope>NUCLEOTIDE SEQUENCE</scope>
    <source>
        <strain evidence="2">N/A</strain>
    </source>
</reference>
<evidence type="ECO:0000259" key="1">
    <source>
        <dbReference type="Pfam" id="PF02214"/>
    </source>
</evidence>
<evidence type="ECO:0000313" key="2">
    <source>
        <dbReference type="EMBL" id="CAJ0591152.1"/>
    </source>
</evidence>
<proteinExistence type="predicted"/>
<feature type="domain" description="Potassium channel tetramerisation-type BTB" evidence="1">
    <location>
        <begin position="13"/>
        <end position="68"/>
    </location>
</feature>
<dbReference type="Pfam" id="PF02214">
    <property type="entry name" value="BTB_2"/>
    <property type="match status" value="1"/>
</dbReference>
<dbReference type="InterPro" id="IPR011333">
    <property type="entry name" value="SKP1/BTB/POZ_sf"/>
</dbReference>
<gene>
    <name evidence="2" type="ORF">CYNAS_LOCUS3135</name>
</gene>